<accession>A0A1G2CVF2</accession>
<comment type="caution">
    <text evidence="1">The sequence shown here is derived from an EMBL/GenBank/DDBJ whole genome shotgun (WGS) entry which is preliminary data.</text>
</comment>
<gene>
    <name evidence="1" type="ORF">A2845_02680</name>
</gene>
<evidence type="ECO:0000313" key="1">
    <source>
        <dbReference type="EMBL" id="OGZ05202.1"/>
    </source>
</evidence>
<protein>
    <submittedName>
        <fullName evidence="1">Uncharacterized protein</fullName>
    </submittedName>
</protein>
<evidence type="ECO:0000313" key="2">
    <source>
        <dbReference type="Proteomes" id="UP000177122"/>
    </source>
</evidence>
<proteinExistence type="predicted"/>
<name>A0A1G2CVF2_9BACT</name>
<organism evidence="1 2">
    <name type="scientific">Candidatus Lloydbacteria bacterium RIFCSPHIGHO2_01_FULL_49_22</name>
    <dbReference type="NCBI Taxonomy" id="1798658"/>
    <lineage>
        <taxon>Bacteria</taxon>
        <taxon>Candidatus Lloydiibacteriota</taxon>
    </lineage>
</organism>
<dbReference type="Proteomes" id="UP000177122">
    <property type="component" value="Unassembled WGS sequence"/>
</dbReference>
<sequence>MLGATNCYLGKKTIAFEQSLLTGVIMSSMKSEFLNHAKSMLEQKHGNVLTDVEKQLVLQAFTAWESRWNDKSPSCTLDCQWPTFSQEEKCSTVERFCNSYINP</sequence>
<dbReference type="AlphaFoldDB" id="A0A1G2CVF2"/>
<reference evidence="1 2" key="1">
    <citation type="journal article" date="2016" name="Nat. Commun.">
        <title>Thousands of microbial genomes shed light on interconnected biogeochemical processes in an aquifer system.</title>
        <authorList>
            <person name="Anantharaman K."/>
            <person name="Brown C.T."/>
            <person name="Hug L.A."/>
            <person name="Sharon I."/>
            <person name="Castelle C.J."/>
            <person name="Probst A.J."/>
            <person name="Thomas B.C."/>
            <person name="Singh A."/>
            <person name="Wilkins M.J."/>
            <person name="Karaoz U."/>
            <person name="Brodie E.L."/>
            <person name="Williams K.H."/>
            <person name="Hubbard S.S."/>
            <person name="Banfield J.F."/>
        </authorList>
    </citation>
    <scope>NUCLEOTIDE SEQUENCE [LARGE SCALE GENOMIC DNA]</scope>
</reference>
<dbReference type="EMBL" id="MHLI01000015">
    <property type="protein sequence ID" value="OGZ05202.1"/>
    <property type="molecule type" value="Genomic_DNA"/>
</dbReference>